<protein>
    <submittedName>
        <fullName evidence="1">Uncharacterized protein</fullName>
    </submittedName>
</protein>
<sequence length="72" mass="8383">LFNLNIFFFSLDLKVAVHSRNCFSPVLNLPSTERILVFDIHPYARNYFQNDGNASMVYLNFFGASHFFALIF</sequence>
<reference evidence="1" key="1">
    <citation type="journal article" date="2021" name="Vet Sci">
        <title>O-Serogroups and Pathovirotypes of Escherichia coli Isolated from Post-Weaning Piglets Showing Diarrhoea and/or Oedema in South Korea.</title>
        <authorList>
            <person name="Byun J.W."/>
            <person name="Moon B.Y."/>
            <person name="Do K.H."/>
            <person name="Lee K."/>
            <person name="Lee H.Y."/>
            <person name="Kim W.I."/>
            <person name="So B."/>
            <person name="Lee W.K."/>
        </authorList>
    </citation>
    <scope>NUCLEOTIDE SEQUENCE</scope>
    <source>
        <strain evidence="1">84/14</strain>
    </source>
</reference>
<feature type="non-terminal residue" evidence="1">
    <location>
        <position position="1"/>
    </location>
</feature>
<dbReference type="Proteomes" id="UP001077788">
    <property type="component" value="Unassembled WGS sequence"/>
</dbReference>
<organism evidence="1 2">
    <name type="scientific">Actinobacillus pleuropneumoniae</name>
    <name type="common">Haemophilus pleuropneumoniae</name>
    <dbReference type="NCBI Taxonomy" id="715"/>
    <lineage>
        <taxon>Bacteria</taxon>
        <taxon>Pseudomonadati</taxon>
        <taxon>Pseudomonadota</taxon>
        <taxon>Gammaproteobacteria</taxon>
        <taxon>Pasteurellales</taxon>
        <taxon>Pasteurellaceae</taxon>
        <taxon>Actinobacillus</taxon>
    </lineage>
</organism>
<evidence type="ECO:0000313" key="2">
    <source>
        <dbReference type="Proteomes" id="UP001077788"/>
    </source>
</evidence>
<evidence type="ECO:0000313" key="1">
    <source>
        <dbReference type="EMBL" id="MCY6524800.1"/>
    </source>
</evidence>
<proteinExistence type="predicted"/>
<dbReference type="EMBL" id="JAPQFC010000237">
    <property type="protein sequence ID" value="MCY6524800.1"/>
    <property type="molecule type" value="Genomic_DNA"/>
</dbReference>
<comment type="caution">
    <text evidence="1">The sequence shown here is derived from an EMBL/GenBank/DDBJ whole genome shotgun (WGS) entry which is preliminary data.</text>
</comment>
<reference evidence="1" key="2">
    <citation type="submission" date="2022-12" db="EMBL/GenBank/DDBJ databases">
        <authorList>
            <person name="Kardos G."/>
            <person name="Sarkozi R."/>
            <person name="Laczko L."/>
            <person name="Marton S."/>
            <person name="Makrai L."/>
            <person name="Banyai K."/>
            <person name="Fodor L."/>
        </authorList>
    </citation>
    <scope>NUCLEOTIDE SEQUENCE</scope>
    <source>
        <strain evidence="1">84/14</strain>
    </source>
</reference>
<gene>
    <name evidence="1" type="ORF">OYG11_11365</name>
</gene>
<accession>A0A9Q4DJU1</accession>
<dbReference type="AlphaFoldDB" id="A0A9Q4DJU1"/>
<name>A0A9Q4DJU1_ACTPL</name>
<dbReference type="RefSeq" id="WP_267991898.1">
    <property type="nucleotide sequence ID" value="NZ_JAPQFC010000237.1"/>
</dbReference>